<sequence length="165" mass="18074">MVSNQQPSSSTIYQKICNGRDCGNFCTSRLVSTTNLEGRQIKVQGFCSSENSSSENLPLAIENSGRIKKTRDDNLGSREIINSDIPEGAKVTAGEKPNSQLGEEITSRKDNKMSWADIVAKHGPIPEQVNEGPLFPNIRECSEQVNLAGDPITNSNQEEGWTHPK</sequence>
<keyword evidence="2" id="KW-1185">Reference proteome</keyword>
<gene>
    <name evidence="1" type="ORF">V6N11_051940</name>
</gene>
<reference evidence="1 2" key="1">
    <citation type="journal article" date="2024" name="G3 (Bethesda)">
        <title>Genome assembly of Hibiscus sabdariffa L. provides insights into metabolisms of medicinal natural products.</title>
        <authorList>
            <person name="Kim T."/>
        </authorList>
    </citation>
    <scope>NUCLEOTIDE SEQUENCE [LARGE SCALE GENOMIC DNA]</scope>
    <source>
        <strain evidence="1">TK-2024</strain>
        <tissue evidence="1">Old leaves</tissue>
    </source>
</reference>
<organism evidence="1 2">
    <name type="scientific">Hibiscus sabdariffa</name>
    <name type="common">roselle</name>
    <dbReference type="NCBI Taxonomy" id="183260"/>
    <lineage>
        <taxon>Eukaryota</taxon>
        <taxon>Viridiplantae</taxon>
        <taxon>Streptophyta</taxon>
        <taxon>Embryophyta</taxon>
        <taxon>Tracheophyta</taxon>
        <taxon>Spermatophyta</taxon>
        <taxon>Magnoliopsida</taxon>
        <taxon>eudicotyledons</taxon>
        <taxon>Gunneridae</taxon>
        <taxon>Pentapetalae</taxon>
        <taxon>rosids</taxon>
        <taxon>malvids</taxon>
        <taxon>Malvales</taxon>
        <taxon>Malvaceae</taxon>
        <taxon>Malvoideae</taxon>
        <taxon>Hibiscus</taxon>
    </lineage>
</organism>
<name>A0ABR2U8H8_9ROSI</name>
<dbReference type="Proteomes" id="UP001396334">
    <property type="component" value="Unassembled WGS sequence"/>
</dbReference>
<evidence type="ECO:0000313" key="2">
    <source>
        <dbReference type="Proteomes" id="UP001396334"/>
    </source>
</evidence>
<comment type="caution">
    <text evidence="1">The sequence shown here is derived from an EMBL/GenBank/DDBJ whole genome shotgun (WGS) entry which is preliminary data.</text>
</comment>
<accession>A0ABR2U8H8</accession>
<proteinExistence type="predicted"/>
<dbReference type="EMBL" id="JBBPBN010000001">
    <property type="protein sequence ID" value="KAK9046038.1"/>
    <property type="molecule type" value="Genomic_DNA"/>
</dbReference>
<evidence type="ECO:0000313" key="1">
    <source>
        <dbReference type="EMBL" id="KAK9046038.1"/>
    </source>
</evidence>
<protein>
    <submittedName>
        <fullName evidence="1">Uncharacterized protein</fullName>
    </submittedName>
</protein>